<organism evidence="6 7">
    <name type="scientific">Raoultibacter massiliensis</name>
    <dbReference type="NCBI Taxonomy" id="1852371"/>
    <lineage>
        <taxon>Bacteria</taxon>
        <taxon>Bacillati</taxon>
        <taxon>Actinomycetota</taxon>
        <taxon>Coriobacteriia</taxon>
        <taxon>Eggerthellales</taxon>
        <taxon>Eggerthellaceae</taxon>
        <taxon>Raoultibacter</taxon>
    </lineage>
</organism>
<keyword evidence="4" id="KW-0812">Transmembrane</keyword>
<keyword evidence="4" id="KW-0472">Membrane</keyword>
<feature type="transmembrane region" description="Helical" evidence="4">
    <location>
        <begin position="137"/>
        <end position="155"/>
    </location>
</feature>
<keyword evidence="2" id="KW-0238">DNA-binding</keyword>
<dbReference type="SUPFAM" id="SSF46894">
    <property type="entry name" value="C-terminal effector domain of the bipartite response regulators"/>
    <property type="match status" value="1"/>
</dbReference>
<name>A0ABV1JAC5_9ACTN</name>
<feature type="transmembrane region" description="Helical" evidence="4">
    <location>
        <begin position="111"/>
        <end position="131"/>
    </location>
</feature>
<evidence type="ECO:0000256" key="4">
    <source>
        <dbReference type="SAM" id="Phobius"/>
    </source>
</evidence>
<dbReference type="PRINTS" id="PR00038">
    <property type="entry name" value="HTHLUXR"/>
</dbReference>
<gene>
    <name evidence="6" type="ORF">AAA083_03475</name>
</gene>
<feature type="transmembrane region" description="Helical" evidence="4">
    <location>
        <begin position="332"/>
        <end position="357"/>
    </location>
</feature>
<keyword evidence="1" id="KW-0805">Transcription regulation</keyword>
<dbReference type="InterPro" id="IPR016032">
    <property type="entry name" value="Sig_transdc_resp-reg_C-effctor"/>
</dbReference>
<dbReference type="Pfam" id="PF00196">
    <property type="entry name" value="GerE"/>
    <property type="match status" value="1"/>
</dbReference>
<keyword evidence="7" id="KW-1185">Reference proteome</keyword>
<feature type="transmembrane region" description="Helical" evidence="4">
    <location>
        <begin position="20"/>
        <end position="39"/>
    </location>
</feature>
<evidence type="ECO:0000259" key="5">
    <source>
        <dbReference type="PROSITE" id="PS50043"/>
    </source>
</evidence>
<protein>
    <submittedName>
        <fullName evidence="6">Helix-turn-helix transcriptional regulator</fullName>
    </submittedName>
</protein>
<accession>A0ABV1JAC5</accession>
<evidence type="ECO:0000256" key="2">
    <source>
        <dbReference type="ARBA" id="ARBA00023125"/>
    </source>
</evidence>
<dbReference type="SMART" id="SM00421">
    <property type="entry name" value="HTH_LUXR"/>
    <property type="match status" value="1"/>
</dbReference>
<dbReference type="Proteomes" id="UP001487305">
    <property type="component" value="Unassembled WGS sequence"/>
</dbReference>
<feature type="transmembrane region" description="Helical" evidence="4">
    <location>
        <begin position="176"/>
        <end position="198"/>
    </location>
</feature>
<dbReference type="PANTHER" id="PTHR44688">
    <property type="entry name" value="DNA-BINDING TRANSCRIPTIONAL ACTIVATOR DEVR_DOSR"/>
    <property type="match status" value="1"/>
</dbReference>
<keyword evidence="3" id="KW-0804">Transcription</keyword>
<reference evidence="6 7" key="1">
    <citation type="submission" date="2024-04" db="EMBL/GenBank/DDBJ databases">
        <title>Human intestinal bacterial collection.</title>
        <authorList>
            <person name="Pauvert C."/>
            <person name="Hitch T.C.A."/>
            <person name="Clavel T."/>
        </authorList>
    </citation>
    <scope>NUCLEOTIDE SEQUENCE [LARGE SCALE GENOMIC DNA]</scope>
    <source>
        <strain evidence="6 7">CLA-KB-H42</strain>
    </source>
</reference>
<evidence type="ECO:0000313" key="6">
    <source>
        <dbReference type="EMBL" id="MEQ3362035.1"/>
    </source>
</evidence>
<feature type="transmembrane region" description="Helical" evidence="4">
    <location>
        <begin position="299"/>
        <end position="326"/>
    </location>
</feature>
<dbReference type="CDD" id="cd06170">
    <property type="entry name" value="LuxR_C_like"/>
    <property type="match status" value="1"/>
</dbReference>
<feature type="transmembrane region" description="Helical" evidence="4">
    <location>
        <begin position="51"/>
        <end position="69"/>
    </location>
</feature>
<evidence type="ECO:0000256" key="1">
    <source>
        <dbReference type="ARBA" id="ARBA00023015"/>
    </source>
</evidence>
<keyword evidence="4" id="KW-1133">Transmembrane helix</keyword>
<feature type="domain" description="HTH luxR-type" evidence="5">
    <location>
        <begin position="379"/>
        <end position="444"/>
    </location>
</feature>
<comment type="caution">
    <text evidence="6">The sequence shown here is derived from an EMBL/GenBank/DDBJ whole genome shotgun (WGS) entry which is preliminary data.</text>
</comment>
<proteinExistence type="predicted"/>
<evidence type="ECO:0000313" key="7">
    <source>
        <dbReference type="Proteomes" id="UP001487305"/>
    </source>
</evidence>
<dbReference type="EMBL" id="JBBNOP010000002">
    <property type="protein sequence ID" value="MEQ3362035.1"/>
    <property type="molecule type" value="Genomic_DNA"/>
</dbReference>
<dbReference type="InterPro" id="IPR036388">
    <property type="entry name" value="WH-like_DNA-bd_sf"/>
</dbReference>
<dbReference type="RefSeq" id="WP_180963425.1">
    <property type="nucleotide sequence ID" value="NZ_JBBNOP010000002.1"/>
</dbReference>
<feature type="transmembrane region" description="Helical" evidence="4">
    <location>
        <begin position="238"/>
        <end position="258"/>
    </location>
</feature>
<dbReference type="PROSITE" id="PS50043">
    <property type="entry name" value="HTH_LUXR_2"/>
    <property type="match status" value="1"/>
</dbReference>
<dbReference type="Gene3D" id="1.10.10.10">
    <property type="entry name" value="Winged helix-like DNA-binding domain superfamily/Winged helix DNA-binding domain"/>
    <property type="match status" value="1"/>
</dbReference>
<evidence type="ECO:0000256" key="3">
    <source>
        <dbReference type="ARBA" id="ARBA00023163"/>
    </source>
</evidence>
<sequence>MVGFIFSPSTVGEIQSQIELWVFIATAVVLSLGFAFASAKGAKRRLTSNAFPMASCFAASTLSLVVFLFSGTPHIGILIADSIALACAYVVLPFAWGSILIREMGASPKRLLLVLAASYTVSFFIGYLSYLPSPFDLIRPIGAPALSALAWYACSRQVSAKTPSCNQASGSSRKGGSLYVLVLVLFLVSSIATGFINLGSVSYQPSFDTLIRDTLNIGVTASLLVIIGLSKHMERIKFSLIVVLAVVLFEGIFIATIFQQSWFFAGTGLMQTSKSCFSLLLYMLVLIEAAPKTNPEATILIRFVLPTAASSFISYLAVPFCASLFSVSYSDFWGLLSLLMGFLLGVFLFGFLSSIVVKYLPRSEQADAGGSEAAVVATMMKGEYGLTDKETEVLTLLLEGNTYKRIASLLYVSDSTVQSHAKSIYRKANVHTKQDLVDRAASMRDEIL</sequence>
<feature type="transmembrane region" description="Helical" evidence="4">
    <location>
        <begin position="210"/>
        <end position="229"/>
    </location>
</feature>
<dbReference type="PANTHER" id="PTHR44688:SF16">
    <property type="entry name" value="DNA-BINDING TRANSCRIPTIONAL ACTIVATOR DEVR_DOSR"/>
    <property type="match status" value="1"/>
</dbReference>
<dbReference type="PROSITE" id="PS00622">
    <property type="entry name" value="HTH_LUXR_1"/>
    <property type="match status" value="1"/>
</dbReference>
<feature type="transmembrane region" description="Helical" evidence="4">
    <location>
        <begin position="264"/>
        <end position="287"/>
    </location>
</feature>
<feature type="transmembrane region" description="Helical" evidence="4">
    <location>
        <begin position="75"/>
        <end position="99"/>
    </location>
</feature>
<dbReference type="InterPro" id="IPR000792">
    <property type="entry name" value="Tscrpt_reg_LuxR_C"/>
</dbReference>